<accession>A0A811QPZ5</accession>
<dbReference type="EMBL" id="CAJGYO010000010">
    <property type="protein sequence ID" value="CAD6258208.1"/>
    <property type="molecule type" value="Genomic_DNA"/>
</dbReference>
<comment type="caution">
    <text evidence="1">The sequence shown here is derived from an EMBL/GenBank/DDBJ whole genome shotgun (WGS) entry which is preliminary data.</text>
</comment>
<dbReference type="Proteomes" id="UP000604825">
    <property type="component" value="Unassembled WGS sequence"/>
</dbReference>
<dbReference type="AlphaFoldDB" id="A0A811QPZ5"/>
<proteinExistence type="predicted"/>
<gene>
    <name evidence="1" type="ORF">NCGR_LOCUS41687</name>
</gene>
<keyword evidence="2" id="KW-1185">Reference proteome</keyword>
<evidence type="ECO:0000313" key="2">
    <source>
        <dbReference type="Proteomes" id="UP000604825"/>
    </source>
</evidence>
<protein>
    <submittedName>
        <fullName evidence="1">Uncharacterized protein</fullName>
    </submittedName>
</protein>
<reference evidence="1" key="1">
    <citation type="submission" date="2020-10" db="EMBL/GenBank/DDBJ databases">
        <authorList>
            <person name="Han B."/>
            <person name="Lu T."/>
            <person name="Zhao Q."/>
            <person name="Huang X."/>
            <person name="Zhao Y."/>
        </authorList>
    </citation>
    <scope>NUCLEOTIDE SEQUENCE</scope>
</reference>
<organism evidence="1 2">
    <name type="scientific">Miscanthus lutarioriparius</name>
    <dbReference type="NCBI Taxonomy" id="422564"/>
    <lineage>
        <taxon>Eukaryota</taxon>
        <taxon>Viridiplantae</taxon>
        <taxon>Streptophyta</taxon>
        <taxon>Embryophyta</taxon>
        <taxon>Tracheophyta</taxon>
        <taxon>Spermatophyta</taxon>
        <taxon>Magnoliopsida</taxon>
        <taxon>Liliopsida</taxon>
        <taxon>Poales</taxon>
        <taxon>Poaceae</taxon>
        <taxon>PACMAD clade</taxon>
        <taxon>Panicoideae</taxon>
        <taxon>Andropogonodae</taxon>
        <taxon>Andropogoneae</taxon>
        <taxon>Saccharinae</taxon>
        <taxon>Miscanthus</taxon>
    </lineage>
</organism>
<name>A0A811QPZ5_9POAL</name>
<sequence length="151" mass="15633">MSLLPVLLLSPSSSGSACGGRRFLCMSQRSADDALFTKEDVLPDDVDDEAGIAAFLCASHRSTESARPVLAGRDVALLREDPRPGQLLMLSAEVERGLDEAEDSVLADLALCASYFSSESALQASGAARGSIFHLGGVGSSAGRAASRCSI</sequence>
<evidence type="ECO:0000313" key="1">
    <source>
        <dbReference type="EMBL" id="CAD6258208.1"/>
    </source>
</evidence>